<sequence>MQQKSNGNTLARTAKEEKLRKKLKSNMQNDWNISTKKVYNEETIITIDLSLSKAFEKFHKKMNKLQYVVYPVCKESYPSIAFINRKYWSRQYGYKGNVINFSQDIQEFAILTTSKASIVIKVLILKANNWYYTEIIINEKALQSLQKNDSI</sequence>
<protein>
    <submittedName>
        <fullName evidence="1">Uncharacterized protein</fullName>
    </submittedName>
</protein>
<dbReference type="Proteomes" id="UP000234323">
    <property type="component" value="Unassembled WGS sequence"/>
</dbReference>
<name>A0A2I1H115_9GLOM</name>
<proteinExistence type="predicted"/>
<keyword evidence="2" id="KW-1185">Reference proteome</keyword>
<comment type="caution">
    <text evidence="1">The sequence shown here is derived from an EMBL/GenBank/DDBJ whole genome shotgun (WGS) entry which is preliminary data.</text>
</comment>
<dbReference type="EMBL" id="LLXI01001227">
    <property type="protein sequence ID" value="PKY52557.1"/>
    <property type="molecule type" value="Genomic_DNA"/>
</dbReference>
<reference evidence="1 2" key="1">
    <citation type="submission" date="2015-10" db="EMBL/GenBank/DDBJ databases">
        <title>Genome analyses suggest a sexual origin of heterokaryosis in a supposedly ancient asexual fungus.</title>
        <authorList>
            <person name="Ropars J."/>
            <person name="Sedzielewska K."/>
            <person name="Noel J."/>
            <person name="Charron P."/>
            <person name="Farinelli L."/>
            <person name="Marton T."/>
            <person name="Kruger M."/>
            <person name="Pelin A."/>
            <person name="Brachmann A."/>
            <person name="Corradi N."/>
        </authorList>
    </citation>
    <scope>NUCLEOTIDE SEQUENCE [LARGE SCALE GENOMIC DNA]</scope>
    <source>
        <strain evidence="1 2">A4</strain>
    </source>
</reference>
<evidence type="ECO:0000313" key="2">
    <source>
        <dbReference type="Proteomes" id="UP000234323"/>
    </source>
</evidence>
<dbReference type="AlphaFoldDB" id="A0A2I1H115"/>
<organism evidence="1 2">
    <name type="scientific">Rhizophagus irregularis</name>
    <dbReference type="NCBI Taxonomy" id="588596"/>
    <lineage>
        <taxon>Eukaryota</taxon>
        <taxon>Fungi</taxon>
        <taxon>Fungi incertae sedis</taxon>
        <taxon>Mucoromycota</taxon>
        <taxon>Glomeromycotina</taxon>
        <taxon>Glomeromycetes</taxon>
        <taxon>Glomerales</taxon>
        <taxon>Glomeraceae</taxon>
        <taxon>Rhizophagus</taxon>
    </lineage>
</organism>
<accession>A0A2I1H115</accession>
<evidence type="ECO:0000313" key="1">
    <source>
        <dbReference type="EMBL" id="PKY52557.1"/>
    </source>
</evidence>
<gene>
    <name evidence="1" type="ORF">RhiirA4_470261</name>
</gene>